<dbReference type="Proteomes" id="UP000271889">
    <property type="component" value="Unassembled WGS sequence"/>
</dbReference>
<keyword evidence="2" id="KW-1185">Reference proteome</keyword>
<sequence>MELFRRLQNYYDAMKYLRNQNISWNTITVAEVDDVFALGTQGHRRQVRRALRFVTYESTNRC</sequence>
<name>A0A3P6T3F4_CYLGO</name>
<reference evidence="1 2" key="1">
    <citation type="submission" date="2018-11" db="EMBL/GenBank/DDBJ databases">
        <authorList>
            <consortium name="Pathogen Informatics"/>
        </authorList>
    </citation>
    <scope>NUCLEOTIDE SEQUENCE [LARGE SCALE GENOMIC DNA]</scope>
</reference>
<protein>
    <submittedName>
        <fullName evidence="1">Uncharacterized protein</fullName>
    </submittedName>
</protein>
<gene>
    <name evidence="1" type="ORF">CGOC_LOCUS7969</name>
</gene>
<evidence type="ECO:0000313" key="2">
    <source>
        <dbReference type="Proteomes" id="UP000271889"/>
    </source>
</evidence>
<evidence type="ECO:0000313" key="1">
    <source>
        <dbReference type="EMBL" id="VDK82446.1"/>
    </source>
</evidence>
<dbReference type="EMBL" id="UYRV01028463">
    <property type="protein sequence ID" value="VDK82446.1"/>
    <property type="molecule type" value="Genomic_DNA"/>
</dbReference>
<proteinExistence type="predicted"/>
<dbReference type="AlphaFoldDB" id="A0A3P6T3F4"/>
<organism evidence="1 2">
    <name type="scientific">Cylicostephanus goldi</name>
    <name type="common">Nematode worm</name>
    <dbReference type="NCBI Taxonomy" id="71465"/>
    <lineage>
        <taxon>Eukaryota</taxon>
        <taxon>Metazoa</taxon>
        <taxon>Ecdysozoa</taxon>
        <taxon>Nematoda</taxon>
        <taxon>Chromadorea</taxon>
        <taxon>Rhabditida</taxon>
        <taxon>Rhabditina</taxon>
        <taxon>Rhabditomorpha</taxon>
        <taxon>Strongyloidea</taxon>
        <taxon>Strongylidae</taxon>
        <taxon>Cylicostephanus</taxon>
    </lineage>
</organism>
<accession>A0A3P6T3F4</accession>